<dbReference type="Pfam" id="PF13450">
    <property type="entry name" value="NAD_binding_8"/>
    <property type="match status" value="1"/>
</dbReference>
<evidence type="ECO:0000313" key="1">
    <source>
        <dbReference type="EMBL" id="CBX26685.1"/>
    </source>
</evidence>
<accession>E1Y7Z1</accession>
<dbReference type="EMBL" id="FR695864">
    <property type="protein sequence ID" value="CBX26685.1"/>
    <property type="molecule type" value="Genomic_DNA"/>
</dbReference>
<dbReference type="AlphaFoldDB" id="E1Y7Z1"/>
<dbReference type="Gene3D" id="3.50.50.60">
    <property type="entry name" value="FAD/NAD(P)-binding domain"/>
    <property type="match status" value="1"/>
</dbReference>
<protein>
    <recommendedName>
        <fullName evidence="2">FAD-binding domain-containing protein</fullName>
    </recommendedName>
</protein>
<evidence type="ECO:0008006" key="2">
    <source>
        <dbReference type="Google" id="ProtNLM"/>
    </source>
</evidence>
<reference evidence="1" key="1">
    <citation type="journal article" date="2011" name="Environ. Microbiol.">
        <title>Genomic insights into the metabolic potential of the polycyclic aromatic hydrocarbon degrading sulfate-reducing Deltaproteobacterium N47.</title>
        <authorList>
            <person name="Bergmann F."/>
            <person name="Selesi D."/>
            <person name="Weinmaier T."/>
            <person name="Tischler P."/>
            <person name="Rattei T."/>
            <person name="Meckenstock R.U."/>
        </authorList>
    </citation>
    <scope>NUCLEOTIDE SEQUENCE</scope>
</reference>
<proteinExistence type="predicted"/>
<dbReference type="InterPro" id="IPR036188">
    <property type="entry name" value="FAD/NAD-bd_sf"/>
</dbReference>
<organism evidence="1">
    <name type="scientific">uncultured Desulfobacterium sp</name>
    <dbReference type="NCBI Taxonomy" id="201089"/>
    <lineage>
        <taxon>Bacteria</taxon>
        <taxon>Pseudomonadati</taxon>
        <taxon>Thermodesulfobacteriota</taxon>
        <taxon>Desulfobacteria</taxon>
        <taxon>Desulfobacterales</taxon>
        <taxon>Desulfobacteriaceae</taxon>
        <taxon>Desulfobacterium</taxon>
        <taxon>environmental samples</taxon>
    </lineage>
</organism>
<sequence length="112" mass="12037">MIVGSGPAGAACAKALKNEGIEVLVIEKDKLPRNKICSGVLFGQTQVLLDQYFGGLPPEEVYCDPKIIKTENILEWNKKRDFSPMSGNCPKMAGHSRKISTISGGASLIIGF</sequence>
<name>E1Y7Z1_9BACT</name>
<dbReference type="SUPFAM" id="SSF51905">
    <property type="entry name" value="FAD/NAD(P)-binding domain"/>
    <property type="match status" value="1"/>
</dbReference>
<gene>
    <name evidence="1" type="ORF">N47_A07140</name>
</gene>